<feature type="domain" description="Reverse transcriptase zinc-binding" evidence="2">
    <location>
        <begin position="265"/>
        <end position="348"/>
    </location>
</feature>
<dbReference type="InterPro" id="IPR026960">
    <property type="entry name" value="RVT-Znf"/>
</dbReference>
<dbReference type="Gramene" id="evm.model.09.1041">
    <property type="protein sequence ID" value="cds.evm.model.09.1041"/>
    <property type="gene ID" value="evm.TU.09.1041"/>
</dbReference>
<dbReference type="PANTHER" id="PTHR33710:SF71">
    <property type="entry name" value="ENDONUCLEASE_EXONUCLEASE_PHOSPHATASE DOMAIN-CONTAINING PROTEIN"/>
    <property type="match status" value="1"/>
</dbReference>
<dbReference type="AlphaFoldDB" id="A0A803QD67"/>
<keyword evidence="1" id="KW-0472">Membrane</keyword>
<proteinExistence type="predicted"/>
<reference evidence="3" key="2">
    <citation type="submission" date="2021-03" db="UniProtKB">
        <authorList>
            <consortium name="EnsemblPlants"/>
        </authorList>
    </citation>
    <scope>IDENTIFICATION</scope>
</reference>
<accession>A0A803QD67</accession>
<dbReference type="PANTHER" id="PTHR33710">
    <property type="entry name" value="BNAC02G09200D PROTEIN"/>
    <property type="match status" value="1"/>
</dbReference>
<evidence type="ECO:0000313" key="3">
    <source>
        <dbReference type="EnsemblPlants" id="cds.evm.model.09.1041"/>
    </source>
</evidence>
<sequence length="450" mass="52017">MAKERMVEVSRCLGYYNMVCIPAIGLVGNFCLMWNEEVKINILNIDNSIIEADVWDYQVGSMWKLYATYTTPYEEEEKNYFWNNLSLKLDTFNSLRLFLDLNCLSSEEEKRGHRVTKRETRWLSKFVGRTEGVDLRFKGCNITWHNKRFKGGLIREHLDKAISSMDWIALFPEARILNFPITLSDHAPILLDTCCANKDRFMAFKAWDQICQPKSSGDLGTRRFKDLNRALLSKLAWSVANQEDKPSVQWLLNQTIWKVNNSGKFSVKSAYCLDQAYRFGPQRDHWKWVWHVDIHPRVSVTLWRILNEAIPIRSRLPFVIDKHCVLCGANEETCLHLFEECSVAKALWFTGDSPILSDLIPTTSSLNFAEFLFSSVPISYKTRMVLFMGTLLSEVWSLRNRLNVFGNTVNLHCVRRKVFESFEEAFNLVWSDAGRAPDPDCASILKGSGS</sequence>
<keyword evidence="1" id="KW-0812">Transmembrane</keyword>
<dbReference type="Pfam" id="PF13966">
    <property type="entry name" value="zf-RVT"/>
    <property type="match status" value="1"/>
</dbReference>
<reference evidence="3" key="1">
    <citation type="submission" date="2018-11" db="EMBL/GenBank/DDBJ databases">
        <authorList>
            <person name="Grassa J C."/>
        </authorList>
    </citation>
    <scope>NUCLEOTIDE SEQUENCE [LARGE SCALE GENOMIC DNA]</scope>
</reference>
<dbReference type="Gene3D" id="3.60.10.10">
    <property type="entry name" value="Endonuclease/exonuclease/phosphatase"/>
    <property type="match status" value="1"/>
</dbReference>
<dbReference type="SUPFAM" id="SSF56219">
    <property type="entry name" value="DNase I-like"/>
    <property type="match status" value="1"/>
</dbReference>
<dbReference type="Proteomes" id="UP000596661">
    <property type="component" value="Chromosome 9"/>
</dbReference>
<dbReference type="InterPro" id="IPR036691">
    <property type="entry name" value="Endo/exonu/phosph_ase_sf"/>
</dbReference>
<dbReference type="EMBL" id="UZAU01000750">
    <property type="status" value="NOT_ANNOTATED_CDS"/>
    <property type="molecule type" value="Genomic_DNA"/>
</dbReference>
<organism evidence="3 4">
    <name type="scientific">Cannabis sativa</name>
    <name type="common">Hemp</name>
    <name type="synonym">Marijuana</name>
    <dbReference type="NCBI Taxonomy" id="3483"/>
    <lineage>
        <taxon>Eukaryota</taxon>
        <taxon>Viridiplantae</taxon>
        <taxon>Streptophyta</taxon>
        <taxon>Embryophyta</taxon>
        <taxon>Tracheophyta</taxon>
        <taxon>Spermatophyta</taxon>
        <taxon>Magnoliopsida</taxon>
        <taxon>eudicotyledons</taxon>
        <taxon>Gunneridae</taxon>
        <taxon>Pentapetalae</taxon>
        <taxon>rosids</taxon>
        <taxon>fabids</taxon>
        <taxon>Rosales</taxon>
        <taxon>Cannabaceae</taxon>
        <taxon>Cannabis</taxon>
    </lineage>
</organism>
<evidence type="ECO:0000313" key="4">
    <source>
        <dbReference type="Proteomes" id="UP000596661"/>
    </source>
</evidence>
<protein>
    <recommendedName>
        <fullName evidence="2">Reverse transcriptase zinc-binding domain-containing protein</fullName>
    </recommendedName>
</protein>
<name>A0A803QD67_CANSA</name>
<dbReference type="EnsemblPlants" id="evm.model.09.1041">
    <property type="protein sequence ID" value="cds.evm.model.09.1041"/>
    <property type="gene ID" value="evm.TU.09.1041"/>
</dbReference>
<feature type="transmembrane region" description="Helical" evidence="1">
    <location>
        <begin position="12"/>
        <end position="35"/>
    </location>
</feature>
<dbReference type="OMA" id="RCGVQPE"/>
<keyword evidence="1" id="KW-1133">Transmembrane helix</keyword>
<evidence type="ECO:0000259" key="2">
    <source>
        <dbReference type="Pfam" id="PF13966"/>
    </source>
</evidence>
<evidence type="ECO:0000256" key="1">
    <source>
        <dbReference type="SAM" id="Phobius"/>
    </source>
</evidence>
<keyword evidence="4" id="KW-1185">Reference proteome</keyword>